<accession>A0A897N3K1</accession>
<dbReference type="GeneID" id="68856493"/>
<evidence type="ECO:0000256" key="7">
    <source>
        <dbReference type="SAM" id="Phobius"/>
    </source>
</evidence>
<feature type="transmembrane region" description="Helical" evidence="7">
    <location>
        <begin position="344"/>
        <end position="377"/>
    </location>
</feature>
<keyword evidence="2" id="KW-1003">Cell membrane</keyword>
<name>A0A897N3K1_9EURY</name>
<keyword evidence="5 7" id="KW-0472">Membrane</keyword>
<dbReference type="NCBIfam" id="TIGR00765">
    <property type="entry name" value="yihY_not_rbn"/>
    <property type="match status" value="1"/>
</dbReference>
<dbReference type="Proteomes" id="UP000663525">
    <property type="component" value="Chromosome"/>
</dbReference>
<evidence type="ECO:0000256" key="1">
    <source>
        <dbReference type="ARBA" id="ARBA00004651"/>
    </source>
</evidence>
<feature type="transmembrane region" description="Helical" evidence="7">
    <location>
        <begin position="196"/>
        <end position="218"/>
    </location>
</feature>
<dbReference type="AlphaFoldDB" id="A0A897N3K1"/>
<evidence type="ECO:0000256" key="4">
    <source>
        <dbReference type="ARBA" id="ARBA00022989"/>
    </source>
</evidence>
<protein>
    <submittedName>
        <fullName evidence="8">Putative conserved domain associated withmembrane ribonuclease BN</fullName>
    </submittedName>
</protein>
<sequence>MNERVTRTLSVGRTLLRVVRRSPLTLLAAAIAYYAFVSLLPLSLLALSVASALGGDALAETVVAQLSGTLTPSGEELVRSALTTAQGRGGATAIGLAVLVWGGLKLFRGLDVAFSLVYNTHRKVTLFSQFRNALTALFAVGVAVGAVVIAAALAGLVGVSTAGIPTVIGLPVVLTAAFLPLYVIFPDIELRVRDALPGAVFAAVGWTVLSAVFQVYAASAGGSALYGVLGAVLLLVTWFYVGGLLLLVGAVLNGVLTGDVGSGGDRQLQQGAHRDTEQRMSDSGADDADSGTGEPRQREDRDLRAELEELQTRIDERTLHRDEIERDLKRYVRKRVRRGHATGWGPYLVLLYGTVMTLGAFYFLSGWVAFLSMIVIWLSTLGLYALMLLVGVTVSAVGLPGTLLDKARDFRR</sequence>
<reference evidence="8" key="1">
    <citation type="submission" date="2020-11" db="EMBL/GenBank/DDBJ databases">
        <title>Carbohydrate-dependent, anaerobic sulfur respiration: A novel catabolism in halophilic archaea.</title>
        <authorList>
            <person name="Sorokin D.Y."/>
            <person name="Messina E."/>
            <person name="Smedile F."/>
            <person name="La Cono V."/>
            <person name="Hallsworth J.E."/>
            <person name="Yakimov M.M."/>
        </authorList>
    </citation>
    <scope>NUCLEOTIDE SEQUENCE</scope>
    <source>
        <strain evidence="8">HSR12-1</strain>
    </source>
</reference>
<dbReference type="EMBL" id="CP064787">
    <property type="protein sequence ID" value="QSG07277.1"/>
    <property type="molecule type" value="Genomic_DNA"/>
</dbReference>
<dbReference type="InterPro" id="IPR017039">
    <property type="entry name" value="Virul_fac_BrkB"/>
</dbReference>
<evidence type="ECO:0000313" key="8">
    <source>
        <dbReference type="EMBL" id="QSG07277.1"/>
    </source>
</evidence>
<feature type="transmembrane region" description="Helical" evidence="7">
    <location>
        <begin position="383"/>
        <end position="404"/>
    </location>
</feature>
<dbReference type="GO" id="GO:0005886">
    <property type="term" value="C:plasma membrane"/>
    <property type="evidence" value="ECO:0007669"/>
    <property type="project" value="UniProtKB-SubCell"/>
</dbReference>
<dbReference type="RefSeq" id="WP_229113720.1">
    <property type="nucleotide sequence ID" value="NZ_CP064787.1"/>
</dbReference>
<evidence type="ECO:0000256" key="2">
    <source>
        <dbReference type="ARBA" id="ARBA00022475"/>
    </source>
</evidence>
<feature type="transmembrane region" description="Helical" evidence="7">
    <location>
        <begin position="93"/>
        <end position="118"/>
    </location>
</feature>
<feature type="region of interest" description="Disordered" evidence="6">
    <location>
        <begin position="265"/>
        <end position="301"/>
    </location>
</feature>
<gene>
    <name evidence="8" type="ORF">HSR121_2960</name>
</gene>
<organism evidence="8 9">
    <name type="scientific">Halapricum desulfuricans</name>
    <dbReference type="NCBI Taxonomy" id="2841257"/>
    <lineage>
        <taxon>Archaea</taxon>
        <taxon>Methanobacteriati</taxon>
        <taxon>Methanobacteriota</taxon>
        <taxon>Stenosarchaea group</taxon>
        <taxon>Halobacteria</taxon>
        <taxon>Halobacteriales</taxon>
        <taxon>Haloarculaceae</taxon>
        <taxon>Halapricum</taxon>
    </lineage>
</organism>
<feature type="transmembrane region" description="Helical" evidence="7">
    <location>
        <begin position="224"/>
        <end position="248"/>
    </location>
</feature>
<proteinExistence type="predicted"/>
<keyword evidence="4 7" id="KW-1133">Transmembrane helix</keyword>
<evidence type="ECO:0000256" key="3">
    <source>
        <dbReference type="ARBA" id="ARBA00022692"/>
    </source>
</evidence>
<feature type="transmembrane region" description="Helical" evidence="7">
    <location>
        <begin position="24"/>
        <end position="47"/>
    </location>
</feature>
<feature type="transmembrane region" description="Helical" evidence="7">
    <location>
        <begin position="130"/>
        <end position="156"/>
    </location>
</feature>
<evidence type="ECO:0000256" key="6">
    <source>
        <dbReference type="SAM" id="MobiDB-lite"/>
    </source>
</evidence>
<feature type="transmembrane region" description="Helical" evidence="7">
    <location>
        <begin position="162"/>
        <end position="184"/>
    </location>
</feature>
<keyword evidence="3 7" id="KW-0812">Transmembrane</keyword>
<dbReference type="PANTHER" id="PTHR30213">
    <property type="entry name" value="INNER MEMBRANE PROTEIN YHJD"/>
    <property type="match status" value="1"/>
</dbReference>
<dbReference type="PANTHER" id="PTHR30213:SF0">
    <property type="entry name" value="UPF0761 MEMBRANE PROTEIN YIHY"/>
    <property type="match status" value="1"/>
</dbReference>
<comment type="subcellular location">
    <subcellularLocation>
        <location evidence="1">Cell membrane</location>
        <topology evidence="1">Multi-pass membrane protein</topology>
    </subcellularLocation>
</comment>
<evidence type="ECO:0000256" key="5">
    <source>
        <dbReference type="ARBA" id="ARBA00023136"/>
    </source>
</evidence>
<dbReference type="Pfam" id="PF03631">
    <property type="entry name" value="Virul_fac_BrkB"/>
    <property type="match status" value="1"/>
</dbReference>
<evidence type="ECO:0000313" key="9">
    <source>
        <dbReference type="Proteomes" id="UP000663525"/>
    </source>
</evidence>